<keyword evidence="2" id="KW-1185">Reference proteome</keyword>
<evidence type="ECO:0000313" key="2">
    <source>
        <dbReference type="Proteomes" id="UP000576393"/>
    </source>
</evidence>
<comment type="caution">
    <text evidence="1">The sequence shown here is derived from an EMBL/GenBank/DDBJ whole genome shotgun (WGS) entry which is preliminary data.</text>
</comment>
<reference evidence="1 2" key="1">
    <citation type="submission" date="2020-07" db="EMBL/GenBank/DDBJ databases">
        <title>Sequencing the genomes of 1000 actinobacteria strains.</title>
        <authorList>
            <person name="Klenk H.-P."/>
        </authorList>
    </citation>
    <scope>NUCLEOTIDE SEQUENCE [LARGE SCALE GENOMIC DNA]</scope>
    <source>
        <strain evidence="1 2">DSM 45763</strain>
    </source>
</reference>
<gene>
    <name evidence="1" type="ORF">HDA43_006918</name>
</gene>
<dbReference type="AlphaFoldDB" id="A0A852V962"/>
<evidence type="ECO:0000313" key="1">
    <source>
        <dbReference type="EMBL" id="NYF44676.1"/>
    </source>
</evidence>
<dbReference type="Proteomes" id="UP000576393">
    <property type="component" value="Unassembled WGS sequence"/>
</dbReference>
<dbReference type="EMBL" id="JACCCO010000004">
    <property type="protein sequence ID" value="NYF44676.1"/>
    <property type="molecule type" value="Genomic_DNA"/>
</dbReference>
<proteinExistence type="predicted"/>
<organism evidence="1 2">
    <name type="scientific">Streptosporangium sandarakinum</name>
    <dbReference type="NCBI Taxonomy" id="1260955"/>
    <lineage>
        <taxon>Bacteria</taxon>
        <taxon>Bacillati</taxon>
        <taxon>Actinomycetota</taxon>
        <taxon>Actinomycetes</taxon>
        <taxon>Streptosporangiales</taxon>
        <taxon>Streptosporangiaceae</taxon>
        <taxon>Streptosporangium</taxon>
    </lineage>
</organism>
<sequence>MGQPEHQARIALEAMTDEHELAVAMHRGMRRLKKHPGIG</sequence>
<protein>
    <submittedName>
        <fullName evidence="1">Uncharacterized protein</fullName>
    </submittedName>
</protein>
<name>A0A852V962_9ACTN</name>
<accession>A0A852V962</accession>